<dbReference type="AlphaFoldDB" id="A0A016TZU0"/>
<protein>
    <recommendedName>
        <fullName evidence="4">Peptidase M13 N-terminal domain-containing protein</fullName>
    </recommendedName>
</protein>
<organism evidence="2 3">
    <name type="scientific">Ancylostoma ceylanicum</name>
    <dbReference type="NCBI Taxonomy" id="53326"/>
    <lineage>
        <taxon>Eukaryota</taxon>
        <taxon>Metazoa</taxon>
        <taxon>Ecdysozoa</taxon>
        <taxon>Nematoda</taxon>
        <taxon>Chromadorea</taxon>
        <taxon>Rhabditida</taxon>
        <taxon>Rhabditina</taxon>
        <taxon>Rhabditomorpha</taxon>
        <taxon>Strongyloidea</taxon>
        <taxon>Ancylostomatidae</taxon>
        <taxon>Ancylostomatinae</taxon>
        <taxon>Ancylostoma</taxon>
    </lineage>
</organism>
<dbReference type="OrthoDB" id="5870405at2759"/>
<keyword evidence="1" id="KW-0732">Signal</keyword>
<dbReference type="EMBL" id="JARK01001401">
    <property type="protein sequence ID" value="EYC08539.1"/>
    <property type="molecule type" value="Genomic_DNA"/>
</dbReference>
<sequence>MPPSIVHAATLLTTLLIVAVVNSESQSAEISPCDDFYRHACSTSKTSTALRQHLLDDFNAKVDEEVNLLPNAVDRIRTDIRKKAPLLDRKIFLGKLIERCDNAQFINDYLRAAVEEIGDSADMERSTCVEKATTISDIVLDDEREPVNQLMDVIEKVRDVIAFGNMRKKNPKVADAFRLAKNFFKTVQEGYLGFINTTFNSDQSQESVKWYKSVDGLSLELPMRTYRFFTSDHLDTLGEEYFNCTKNWVLGIDSREKALCLSRAWRLSGGMVPMPTRLAQFLHDLCSLNVNLVNDRIYVRPAYTLLLLNTTDEALLLATLGFEMAREITRASYEAPPSTYSCFRQQMSEECPTDLEKCNVDEFLYNTVALRVVRSILEKALGTNDVLRARELLYSSTLLSCGHERSPVHTLVNRVFSQSIDFQKVFNCAPSASMVLSQEKMCELR</sequence>
<evidence type="ECO:0000313" key="2">
    <source>
        <dbReference type="EMBL" id="EYC08539.1"/>
    </source>
</evidence>
<gene>
    <name evidence="2" type="primary">Acey_s0065.g3604</name>
    <name evidence="2" type="ORF">Y032_0065g3604</name>
</gene>
<keyword evidence="3" id="KW-1185">Reference proteome</keyword>
<feature type="signal peptide" evidence="1">
    <location>
        <begin position="1"/>
        <end position="23"/>
    </location>
</feature>
<evidence type="ECO:0008006" key="4">
    <source>
        <dbReference type="Google" id="ProtNLM"/>
    </source>
</evidence>
<evidence type="ECO:0000256" key="1">
    <source>
        <dbReference type="SAM" id="SignalP"/>
    </source>
</evidence>
<comment type="caution">
    <text evidence="2">The sequence shown here is derived from an EMBL/GenBank/DDBJ whole genome shotgun (WGS) entry which is preliminary data.</text>
</comment>
<accession>A0A016TZU0</accession>
<evidence type="ECO:0000313" key="3">
    <source>
        <dbReference type="Proteomes" id="UP000024635"/>
    </source>
</evidence>
<feature type="chain" id="PRO_5001487700" description="Peptidase M13 N-terminal domain-containing protein" evidence="1">
    <location>
        <begin position="24"/>
        <end position="445"/>
    </location>
</feature>
<dbReference type="Proteomes" id="UP000024635">
    <property type="component" value="Unassembled WGS sequence"/>
</dbReference>
<name>A0A016TZU0_9BILA</name>
<proteinExistence type="predicted"/>
<reference evidence="3" key="1">
    <citation type="journal article" date="2015" name="Nat. Genet.">
        <title>The genome and transcriptome of the zoonotic hookworm Ancylostoma ceylanicum identify infection-specific gene families.</title>
        <authorList>
            <person name="Schwarz E.M."/>
            <person name="Hu Y."/>
            <person name="Antoshechkin I."/>
            <person name="Miller M.M."/>
            <person name="Sternberg P.W."/>
            <person name="Aroian R.V."/>
        </authorList>
    </citation>
    <scope>NUCLEOTIDE SEQUENCE</scope>
    <source>
        <strain evidence="3">HY135</strain>
    </source>
</reference>